<keyword evidence="1" id="KW-1133">Transmembrane helix</keyword>
<evidence type="ECO:0000313" key="2">
    <source>
        <dbReference type="EMBL" id="KAF0426314.1"/>
    </source>
</evidence>
<reference evidence="2 3" key="1">
    <citation type="journal article" date="2019" name="Environ. Microbiol.">
        <title>At the nexus of three kingdoms: the genome of the mycorrhizal fungus Gigaspora margarita provides insights into plant, endobacterial and fungal interactions.</title>
        <authorList>
            <person name="Venice F."/>
            <person name="Ghignone S."/>
            <person name="Salvioli di Fossalunga A."/>
            <person name="Amselem J."/>
            <person name="Novero M."/>
            <person name="Xianan X."/>
            <person name="Sedzielewska Toro K."/>
            <person name="Morin E."/>
            <person name="Lipzen A."/>
            <person name="Grigoriev I.V."/>
            <person name="Henrissat B."/>
            <person name="Martin F.M."/>
            <person name="Bonfante P."/>
        </authorList>
    </citation>
    <scope>NUCLEOTIDE SEQUENCE [LARGE SCALE GENOMIC DNA]</scope>
    <source>
        <strain evidence="2 3">BEG34</strain>
    </source>
</reference>
<organism evidence="2 3">
    <name type="scientific">Gigaspora margarita</name>
    <dbReference type="NCBI Taxonomy" id="4874"/>
    <lineage>
        <taxon>Eukaryota</taxon>
        <taxon>Fungi</taxon>
        <taxon>Fungi incertae sedis</taxon>
        <taxon>Mucoromycota</taxon>
        <taxon>Glomeromycotina</taxon>
        <taxon>Glomeromycetes</taxon>
        <taxon>Diversisporales</taxon>
        <taxon>Gigasporaceae</taxon>
        <taxon>Gigaspora</taxon>
    </lineage>
</organism>
<keyword evidence="1" id="KW-0812">Transmembrane</keyword>
<dbReference type="Proteomes" id="UP000439903">
    <property type="component" value="Unassembled WGS sequence"/>
</dbReference>
<protein>
    <submittedName>
        <fullName evidence="2">Uncharacterized protein</fullName>
    </submittedName>
</protein>
<keyword evidence="3" id="KW-1185">Reference proteome</keyword>
<name>A0A8H3X6X0_GIGMA</name>
<evidence type="ECO:0000313" key="3">
    <source>
        <dbReference type="Proteomes" id="UP000439903"/>
    </source>
</evidence>
<keyword evidence="1" id="KW-0472">Membrane</keyword>
<comment type="caution">
    <text evidence="2">The sequence shown here is derived from an EMBL/GenBank/DDBJ whole genome shotgun (WGS) entry which is preliminary data.</text>
</comment>
<evidence type="ECO:0000256" key="1">
    <source>
        <dbReference type="SAM" id="Phobius"/>
    </source>
</evidence>
<dbReference type="AlphaFoldDB" id="A0A8H3X6X0"/>
<proteinExistence type="predicted"/>
<feature type="transmembrane region" description="Helical" evidence="1">
    <location>
        <begin position="297"/>
        <end position="320"/>
    </location>
</feature>
<feature type="transmembrane region" description="Helical" evidence="1">
    <location>
        <begin position="41"/>
        <end position="66"/>
    </location>
</feature>
<dbReference type="EMBL" id="WTPW01001607">
    <property type="protein sequence ID" value="KAF0426314.1"/>
    <property type="molecule type" value="Genomic_DNA"/>
</dbReference>
<dbReference type="OrthoDB" id="2380438at2759"/>
<accession>A0A8H3X6X0</accession>
<gene>
    <name evidence="2" type="ORF">F8M41_006231</name>
</gene>
<sequence>MAQNKRACSLLCNKCIAYWFPSVDEDYKDHEHPREPACYRWTRFFSLCLVYLAIMYFIAVFILGFLDKPFIQMSRSQVKSIPAPVVFIYFNSTVYSNYNINCSYVLITGATISCNDKLSNFTDSDSSVIAFIYDDPDTNFTDGTSMNMPIGFEFRISANSSFANDLSPAFLTYPIIQLADPYLFFSKDRHAGNKLIDVMEEQSNTYVLSPYQRQIVWLDRVEYSDLGGSLKRGALSIAVHSSKHIFHYFKLSTKMQSFNPLNPQVVPSQFTTTFEIYNQSSTLITYKESVKASQFKVLTFFTALGGANAFFVTLYMFLYGKKAPGMLPYLIYPFLCCAGPARFVHDRLIATKKTNDLEKNFNS</sequence>
<feature type="transmembrane region" description="Helical" evidence="1">
    <location>
        <begin position="326"/>
        <end position="344"/>
    </location>
</feature>